<sequence length="90" mass="10175">MLTVSARQLQREYKKVLKKANTAKEPIVVIANNKLQGAVIGLDQLEEIRLNAVAEETLKDYREGRTKSISNLEELEADFEEMKKEAGLSK</sequence>
<name>A0A1F7HJ47_9BACT</name>
<dbReference type="AlphaFoldDB" id="A0A1F7HJ47"/>
<comment type="similarity">
    <text evidence="1">Belongs to the phD/YefM antitoxin family.</text>
</comment>
<proteinExistence type="inferred from homology"/>
<dbReference type="InterPro" id="IPR036165">
    <property type="entry name" value="YefM-like_sf"/>
</dbReference>
<dbReference type="Proteomes" id="UP000177199">
    <property type="component" value="Unassembled WGS sequence"/>
</dbReference>
<accession>A0A1F7HJ47</accession>
<evidence type="ECO:0000256" key="1">
    <source>
        <dbReference type="ARBA" id="ARBA00009981"/>
    </source>
</evidence>
<protein>
    <recommendedName>
        <fullName evidence="4">Antitoxin</fullName>
    </recommendedName>
</protein>
<evidence type="ECO:0000313" key="3">
    <source>
        <dbReference type="Proteomes" id="UP000177199"/>
    </source>
</evidence>
<comment type="caution">
    <text evidence="2">The sequence shown here is derived from an EMBL/GenBank/DDBJ whole genome shotgun (WGS) entry which is preliminary data.</text>
</comment>
<evidence type="ECO:0000313" key="2">
    <source>
        <dbReference type="EMBL" id="OGK31054.1"/>
    </source>
</evidence>
<gene>
    <name evidence="2" type="ORF">A3F29_02150</name>
</gene>
<dbReference type="SUPFAM" id="SSF143120">
    <property type="entry name" value="YefM-like"/>
    <property type="match status" value="1"/>
</dbReference>
<reference evidence="2 3" key="1">
    <citation type="journal article" date="2016" name="Nat. Commun.">
        <title>Thousands of microbial genomes shed light on interconnected biogeochemical processes in an aquifer system.</title>
        <authorList>
            <person name="Anantharaman K."/>
            <person name="Brown C.T."/>
            <person name="Hug L.A."/>
            <person name="Sharon I."/>
            <person name="Castelle C.J."/>
            <person name="Probst A.J."/>
            <person name="Thomas B.C."/>
            <person name="Singh A."/>
            <person name="Wilkins M.J."/>
            <person name="Karaoz U."/>
            <person name="Brodie E.L."/>
            <person name="Williams K.H."/>
            <person name="Hubbard S.S."/>
            <person name="Banfield J.F."/>
        </authorList>
    </citation>
    <scope>NUCLEOTIDE SEQUENCE [LARGE SCALE GENOMIC DNA]</scope>
</reference>
<organism evidence="2 3">
    <name type="scientific">Candidatus Roizmanbacteria bacterium RIFCSPHIGHO2_12_FULL_33_9</name>
    <dbReference type="NCBI Taxonomy" id="1802045"/>
    <lineage>
        <taxon>Bacteria</taxon>
        <taxon>Candidatus Roizmaniibacteriota</taxon>
    </lineage>
</organism>
<dbReference type="EMBL" id="MFZV01000028">
    <property type="protein sequence ID" value="OGK31054.1"/>
    <property type="molecule type" value="Genomic_DNA"/>
</dbReference>
<evidence type="ECO:0008006" key="4">
    <source>
        <dbReference type="Google" id="ProtNLM"/>
    </source>
</evidence>